<evidence type="ECO:0000313" key="1">
    <source>
        <dbReference type="EMBL" id="KAF1834697.1"/>
    </source>
</evidence>
<organism evidence="1 2">
    <name type="scientific">Decorospora gaudefroyi</name>
    <dbReference type="NCBI Taxonomy" id="184978"/>
    <lineage>
        <taxon>Eukaryota</taxon>
        <taxon>Fungi</taxon>
        <taxon>Dikarya</taxon>
        <taxon>Ascomycota</taxon>
        <taxon>Pezizomycotina</taxon>
        <taxon>Dothideomycetes</taxon>
        <taxon>Pleosporomycetidae</taxon>
        <taxon>Pleosporales</taxon>
        <taxon>Pleosporineae</taxon>
        <taxon>Pleosporaceae</taxon>
        <taxon>Decorospora</taxon>
    </lineage>
</organism>
<sequence>MDDSLPIMKPGTSMLVTLACILSCVQRQIEAHTSMRRASGILIFKLWCGLEPAMRLASRLLTSTPVMAFLRKIKFGHEITDPSTQRRYLVEDANIPMDEANAEVMHDLMKLSEKLNHIFTAIGPDPDGADSQCGQCHAIHYVSQSEFGERIFLPPGEANRLPTDTGKYHYIVLNQAYREYFTTSTERTPCRDMRTRFLLASTIIHETVGHAFYARNRIDGNEDYAEPFFAVDQADIGPELGCAVDFLLYGVYLNAIIDSCSGAHLECWPILSALKDGEVVTVESHVISPVSTCWIKDLFSETIWSNIEKAPSEFQLKAFRIPQSSWGAVRDSLDTDLWRWMPRLKVLKDDGTLPIGQQRWAHLKVSIEVFEKKNKKALEEELADTTA</sequence>
<gene>
    <name evidence="1" type="ORF">BDW02DRAFT_324827</name>
</gene>
<keyword evidence="2" id="KW-1185">Reference proteome</keyword>
<dbReference type="EMBL" id="ML975298">
    <property type="protein sequence ID" value="KAF1834697.1"/>
    <property type="molecule type" value="Genomic_DNA"/>
</dbReference>
<dbReference type="AlphaFoldDB" id="A0A6A5KGA6"/>
<name>A0A6A5KGA6_9PLEO</name>
<accession>A0A6A5KGA6</accession>
<proteinExistence type="predicted"/>
<evidence type="ECO:0000313" key="2">
    <source>
        <dbReference type="Proteomes" id="UP000800040"/>
    </source>
</evidence>
<protein>
    <submittedName>
        <fullName evidence="1">Uncharacterized protein</fullName>
    </submittedName>
</protein>
<dbReference type="OrthoDB" id="3669612at2759"/>
<dbReference type="Proteomes" id="UP000800040">
    <property type="component" value="Unassembled WGS sequence"/>
</dbReference>
<reference evidence="1" key="1">
    <citation type="submission" date="2020-01" db="EMBL/GenBank/DDBJ databases">
        <authorList>
            <consortium name="DOE Joint Genome Institute"/>
            <person name="Haridas S."/>
            <person name="Albert R."/>
            <person name="Binder M."/>
            <person name="Bloem J."/>
            <person name="Labutti K."/>
            <person name="Salamov A."/>
            <person name="Andreopoulos B."/>
            <person name="Baker S.E."/>
            <person name="Barry K."/>
            <person name="Bills G."/>
            <person name="Bluhm B.H."/>
            <person name="Cannon C."/>
            <person name="Castanera R."/>
            <person name="Culley D.E."/>
            <person name="Daum C."/>
            <person name="Ezra D."/>
            <person name="Gonzalez J.B."/>
            <person name="Henrissat B."/>
            <person name="Kuo A."/>
            <person name="Liang C."/>
            <person name="Lipzen A."/>
            <person name="Lutzoni F."/>
            <person name="Magnuson J."/>
            <person name="Mondo S."/>
            <person name="Nolan M."/>
            <person name="Ohm R."/>
            <person name="Pangilinan J."/>
            <person name="Park H.-J."/>
            <person name="Ramirez L."/>
            <person name="Alfaro M."/>
            <person name="Sun H."/>
            <person name="Tritt A."/>
            <person name="Yoshinaga Y."/>
            <person name="Zwiers L.-H."/>
            <person name="Turgeon B.G."/>
            <person name="Goodwin S.B."/>
            <person name="Spatafora J.W."/>
            <person name="Crous P.W."/>
            <person name="Grigoriev I.V."/>
        </authorList>
    </citation>
    <scope>NUCLEOTIDE SEQUENCE</scope>
    <source>
        <strain evidence="1">P77</strain>
    </source>
</reference>